<dbReference type="SFLD" id="SFLDS00019">
    <property type="entry name" value="Glutathione_Transferase_(cytos"/>
    <property type="match status" value="1"/>
</dbReference>
<evidence type="ECO:0000256" key="2">
    <source>
        <dbReference type="SAM" id="Phobius"/>
    </source>
</evidence>
<feature type="domain" description="Thioredoxin-like fold" evidence="4">
    <location>
        <begin position="78"/>
        <end position="168"/>
    </location>
</feature>
<feature type="domain" description="Metaxin glutathione S-transferase" evidence="3">
    <location>
        <begin position="219"/>
        <end position="282"/>
    </location>
</feature>
<dbReference type="AlphaFoldDB" id="A0A423TZD3"/>
<keyword evidence="2" id="KW-1133">Transmembrane helix</keyword>
<keyword evidence="6" id="KW-1185">Reference proteome</keyword>
<reference evidence="5 6" key="1">
    <citation type="submission" date="2018-04" db="EMBL/GenBank/DDBJ databases">
        <authorList>
            <person name="Zhang X."/>
            <person name="Yuan J."/>
            <person name="Li F."/>
            <person name="Xiang J."/>
        </authorList>
    </citation>
    <scope>NUCLEOTIDE SEQUENCE [LARGE SCALE GENOMIC DNA]</scope>
    <source>
        <tissue evidence="5">Muscle</tissue>
    </source>
</reference>
<dbReference type="InterPro" id="IPR050931">
    <property type="entry name" value="Mito_Protein_Transport_Metaxin"/>
</dbReference>
<dbReference type="Pfam" id="PF17171">
    <property type="entry name" value="GST_C_6"/>
    <property type="match status" value="1"/>
</dbReference>
<evidence type="ECO:0000259" key="3">
    <source>
        <dbReference type="Pfam" id="PF17171"/>
    </source>
</evidence>
<dbReference type="InterPro" id="IPR026928">
    <property type="entry name" value="FAX/IsoI-like"/>
</dbReference>
<dbReference type="Proteomes" id="UP000283509">
    <property type="component" value="Unassembled WGS sequence"/>
</dbReference>
<dbReference type="InterPro" id="IPR012336">
    <property type="entry name" value="Thioredoxin-like_fold"/>
</dbReference>
<gene>
    <name evidence="5" type="ORF">C7M84_025040</name>
</gene>
<dbReference type="EMBL" id="QCYY01000915">
    <property type="protein sequence ID" value="ROT81813.1"/>
    <property type="molecule type" value="Genomic_DNA"/>
</dbReference>
<keyword evidence="2" id="KW-0472">Membrane</keyword>
<protein>
    <submittedName>
        <fullName evidence="5">GST-N-Metaxin-like protein</fullName>
    </submittedName>
</protein>
<dbReference type="Gene3D" id="1.20.1050.10">
    <property type="match status" value="1"/>
</dbReference>
<proteinExistence type="inferred from homology"/>
<evidence type="ECO:0000313" key="5">
    <source>
        <dbReference type="EMBL" id="ROT81813.1"/>
    </source>
</evidence>
<evidence type="ECO:0000313" key="6">
    <source>
        <dbReference type="Proteomes" id="UP000283509"/>
    </source>
</evidence>
<feature type="transmembrane region" description="Helical" evidence="2">
    <location>
        <begin position="28"/>
        <end position="45"/>
    </location>
</feature>
<reference evidence="5 6" key="2">
    <citation type="submission" date="2019-01" db="EMBL/GenBank/DDBJ databases">
        <title>The decoding of complex shrimp genome reveals the adaptation for benthos swimmer, frequently molting mechanism and breeding impact on genome.</title>
        <authorList>
            <person name="Sun Y."/>
            <person name="Gao Y."/>
            <person name="Yu Y."/>
        </authorList>
    </citation>
    <scope>NUCLEOTIDE SEQUENCE [LARGE SCALE GENOMIC DNA]</scope>
    <source>
        <tissue evidence="5">Muscle</tissue>
    </source>
</reference>
<accession>A0A423TZD3</accession>
<dbReference type="PANTHER" id="PTHR12289:SF41">
    <property type="entry name" value="FAILED AXON CONNECTIONS-RELATED"/>
    <property type="match status" value="1"/>
</dbReference>
<dbReference type="SFLD" id="SFLDG01200">
    <property type="entry name" value="SUF1.1"/>
    <property type="match status" value="1"/>
</dbReference>
<dbReference type="InterPro" id="IPR036249">
    <property type="entry name" value="Thioredoxin-like_sf"/>
</dbReference>
<comment type="similarity">
    <text evidence="1">Belongs to the FAX family.</text>
</comment>
<dbReference type="CDD" id="cd03193">
    <property type="entry name" value="GST_C_Metaxin"/>
    <property type="match status" value="1"/>
</dbReference>
<dbReference type="Pfam" id="PF17172">
    <property type="entry name" value="GST_N_4"/>
    <property type="match status" value="1"/>
</dbReference>
<evidence type="ECO:0000259" key="4">
    <source>
        <dbReference type="Pfam" id="PF17172"/>
    </source>
</evidence>
<dbReference type="SUPFAM" id="SSF47616">
    <property type="entry name" value="GST C-terminal domain-like"/>
    <property type="match status" value="1"/>
</dbReference>
<comment type="caution">
    <text evidence="5">The sequence shown here is derived from an EMBL/GenBank/DDBJ whole genome shotgun (WGS) entry which is preliminary data.</text>
</comment>
<dbReference type="GO" id="GO:0005737">
    <property type="term" value="C:cytoplasm"/>
    <property type="evidence" value="ECO:0007669"/>
    <property type="project" value="TreeGrafter"/>
</dbReference>
<dbReference type="PANTHER" id="PTHR12289">
    <property type="entry name" value="METAXIN RELATED"/>
    <property type="match status" value="1"/>
</dbReference>
<dbReference type="InterPro" id="IPR036282">
    <property type="entry name" value="Glutathione-S-Trfase_C_sf"/>
</dbReference>
<dbReference type="SUPFAM" id="SSF52833">
    <property type="entry name" value="Thioredoxin-like"/>
    <property type="match status" value="1"/>
</dbReference>
<evidence type="ECO:0000256" key="1">
    <source>
        <dbReference type="ARBA" id="ARBA00006475"/>
    </source>
</evidence>
<sequence length="297" mass="34492">MKLPSIDLILTSVADGFHRPESRSRYEAAAAVVAAYGAFSLYRYIAKRNRRKRWRDVPKDVVLVHAFPKSRFAPNVSPFVLRLETYLRLAKIPYQLDYEEPTGPKDKSPWVTWNGEDIADSQIIIERLGRHYGKDFTSRLTAEQQAAARAISLMVTEHLCWGLRVWRYELDRGRAVMRSMQNVPLYMRLGMPLLRWRIMRDLRVQGIGRHSPEEVEDMVKKDLAAISLYLGEKAFLMGDEPSEVDCTVFGFLAQLKWNYPGSPYEAMLETDFLNLSGYILRMKEKLWPDWDQCLARP</sequence>
<name>A0A423TZD3_PENVA</name>
<dbReference type="SFLD" id="SFLDG01180">
    <property type="entry name" value="SUF1"/>
    <property type="match status" value="1"/>
</dbReference>
<keyword evidence="2" id="KW-0812">Transmembrane</keyword>
<dbReference type="OrthoDB" id="5809458at2759"/>
<dbReference type="InterPro" id="IPR033468">
    <property type="entry name" value="Metaxin_GST"/>
</dbReference>
<dbReference type="InterPro" id="IPR040079">
    <property type="entry name" value="Glutathione_S-Trfase"/>
</dbReference>
<organism evidence="5 6">
    <name type="scientific">Penaeus vannamei</name>
    <name type="common">Whiteleg shrimp</name>
    <name type="synonym">Litopenaeus vannamei</name>
    <dbReference type="NCBI Taxonomy" id="6689"/>
    <lineage>
        <taxon>Eukaryota</taxon>
        <taxon>Metazoa</taxon>
        <taxon>Ecdysozoa</taxon>
        <taxon>Arthropoda</taxon>
        <taxon>Crustacea</taxon>
        <taxon>Multicrustacea</taxon>
        <taxon>Malacostraca</taxon>
        <taxon>Eumalacostraca</taxon>
        <taxon>Eucarida</taxon>
        <taxon>Decapoda</taxon>
        <taxon>Dendrobranchiata</taxon>
        <taxon>Penaeoidea</taxon>
        <taxon>Penaeidae</taxon>
        <taxon>Penaeus</taxon>
    </lineage>
</organism>